<protein>
    <submittedName>
        <fullName evidence="1">GL22990</fullName>
    </submittedName>
</protein>
<proteinExistence type="predicted"/>
<dbReference type="HOGENOM" id="CLU_3034571_0_0_1"/>
<evidence type="ECO:0000313" key="2">
    <source>
        <dbReference type="Proteomes" id="UP000008744"/>
    </source>
</evidence>
<name>B4HDL6_DROPE</name>
<dbReference type="Proteomes" id="UP000008744">
    <property type="component" value="Unassembled WGS sequence"/>
</dbReference>
<keyword evidence="2" id="KW-1185">Reference proteome</keyword>
<sequence>MYPGRPIHNEVAKEAMSNVARACKSAEPEAQGPDCLAFDKCSTGKGHLAASLPAC</sequence>
<dbReference type="AlphaFoldDB" id="B4HDL6"/>
<reference evidence="1 2" key="1">
    <citation type="journal article" date="2007" name="Nature">
        <title>Evolution of genes and genomes on the Drosophila phylogeny.</title>
        <authorList>
            <consortium name="Drosophila 12 Genomes Consortium"/>
            <person name="Clark A.G."/>
            <person name="Eisen M.B."/>
            <person name="Smith D.R."/>
            <person name="Bergman C.M."/>
            <person name="Oliver B."/>
            <person name="Markow T.A."/>
            <person name="Kaufman T.C."/>
            <person name="Kellis M."/>
            <person name="Gelbart W."/>
            <person name="Iyer V.N."/>
            <person name="Pollard D.A."/>
            <person name="Sackton T.B."/>
            <person name="Larracuente A.M."/>
            <person name="Singh N.D."/>
            <person name="Abad J.P."/>
            <person name="Abt D.N."/>
            <person name="Adryan B."/>
            <person name="Aguade M."/>
            <person name="Akashi H."/>
            <person name="Anderson W.W."/>
            <person name="Aquadro C.F."/>
            <person name="Ardell D.H."/>
            <person name="Arguello R."/>
            <person name="Artieri C.G."/>
            <person name="Barbash D.A."/>
            <person name="Barker D."/>
            <person name="Barsanti P."/>
            <person name="Batterham P."/>
            <person name="Batzoglou S."/>
            <person name="Begun D."/>
            <person name="Bhutkar A."/>
            <person name="Blanco E."/>
            <person name="Bosak S.A."/>
            <person name="Bradley R.K."/>
            <person name="Brand A.D."/>
            <person name="Brent M.R."/>
            <person name="Brooks A.N."/>
            <person name="Brown R.H."/>
            <person name="Butlin R.K."/>
            <person name="Caggese C."/>
            <person name="Calvi B.R."/>
            <person name="Bernardo de Carvalho A."/>
            <person name="Caspi A."/>
            <person name="Castrezana S."/>
            <person name="Celniker S.E."/>
            <person name="Chang J.L."/>
            <person name="Chapple C."/>
            <person name="Chatterji S."/>
            <person name="Chinwalla A."/>
            <person name="Civetta A."/>
            <person name="Clifton S.W."/>
            <person name="Comeron J.M."/>
            <person name="Costello J.C."/>
            <person name="Coyne J.A."/>
            <person name="Daub J."/>
            <person name="David R.G."/>
            <person name="Delcher A.L."/>
            <person name="Delehaunty K."/>
            <person name="Do C.B."/>
            <person name="Ebling H."/>
            <person name="Edwards K."/>
            <person name="Eickbush T."/>
            <person name="Evans J.D."/>
            <person name="Filipski A."/>
            <person name="Findeiss S."/>
            <person name="Freyhult E."/>
            <person name="Fulton L."/>
            <person name="Fulton R."/>
            <person name="Garcia A.C."/>
            <person name="Gardiner A."/>
            <person name="Garfield D.A."/>
            <person name="Garvin B.E."/>
            <person name="Gibson G."/>
            <person name="Gilbert D."/>
            <person name="Gnerre S."/>
            <person name="Godfrey J."/>
            <person name="Good R."/>
            <person name="Gotea V."/>
            <person name="Gravely B."/>
            <person name="Greenberg A.J."/>
            <person name="Griffiths-Jones S."/>
            <person name="Gross S."/>
            <person name="Guigo R."/>
            <person name="Gustafson E.A."/>
            <person name="Haerty W."/>
            <person name="Hahn M.W."/>
            <person name="Halligan D.L."/>
            <person name="Halpern A.L."/>
            <person name="Halter G.M."/>
            <person name="Han M.V."/>
            <person name="Heger A."/>
            <person name="Hillier L."/>
            <person name="Hinrichs A.S."/>
            <person name="Holmes I."/>
            <person name="Hoskins R.A."/>
            <person name="Hubisz M.J."/>
            <person name="Hultmark D."/>
            <person name="Huntley M.A."/>
            <person name="Jaffe D.B."/>
            <person name="Jagadeeshan S."/>
            <person name="Jeck W.R."/>
            <person name="Johnson J."/>
            <person name="Jones C.D."/>
            <person name="Jordan W.C."/>
            <person name="Karpen G.H."/>
            <person name="Kataoka E."/>
            <person name="Keightley P.D."/>
            <person name="Kheradpour P."/>
            <person name="Kirkness E.F."/>
            <person name="Koerich L.B."/>
            <person name="Kristiansen K."/>
            <person name="Kudrna D."/>
            <person name="Kulathinal R.J."/>
            <person name="Kumar S."/>
            <person name="Kwok R."/>
            <person name="Lander E."/>
            <person name="Langley C.H."/>
            <person name="Lapoint R."/>
            <person name="Lazzaro B.P."/>
            <person name="Lee S.J."/>
            <person name="Levesque L."/>
            <person name="Li R."/>
            <person name="Lin C.F."/>
            <person name="Lin M.F."/>
            <person name="Lindblad-Toh K."/>
            <person name="Llopart A."/>
            <person name="Long M."/>
            <person name="Low L."/>
            <person name="Lozovsky E."/>
            <person name="Lu J."/>
            <person name="Luo M."/>
            <person name="Machado C.A."/>
            <person name="Makalowski W."/>
            <person name="Marzo M."/>
            <person name="Matsuda M."/>
            <person name="Matzkin L."/>
            <person name="McAllister B."/>
            <person name="McBride C.S."/>
            <person name="McKernan B."/>
            <person name="McKernan K."/>
            <person name="Mendez-Lago M."/>
            <person name="Minx P."/>
            <person name="Mollenhauer M.U."/>
            <person name="Montooth K."/>
            <person name="Mount S.M."/>
            <person name="Mu X."/>
            <person name="Myers E."/>
            <person name="Negre B."/>
            <person name="Newfeld S."/>
            <person name="Nielsen R."/>
            <person name="Noor M.A."/>
            <person name="O'Grady P."/>
            <person name="Pachter L."/>
            <person name="Papaceit M."/>
            <person name="Parisi M.J."/>
            <person name="Parisi M."/>
            <person name="Parts L."/>
            <person name="Pedersen J.S."/>
            <person name="Pesole G."/>
            <person name="Phillippy A.M."/>
            <person name="Ponting C.P."/>
            <person name="Pop M."/>
            <person name="Porcelli D."/>
            <person name="Powell J.R."/>
            <person name="Prohaska S."/>
            <person name="Pruitt K."/>
            <person name="Puig M."/>
            <person name="Quesneville H."/>
            <person name="Ram K.R."/>
            <person name="Rand D."/>
            <person name="Rasmussen M.D."/>
            <person name="Reed L.K."/>
            <person name="Reenan R."/>
            <person name="Reily A."/>
            <person name="Remington K.A."/>
            <person name="Rieger T.T."/>
            <person name="Ritchie M.G."/>
            <person name="Robin C."/>
            <person name="Rogers Y.H."/>
            <person name="Rohde C."/>
            <person name="Rozas J."/>
            <person name="Rubenfield M.J."/>
            <person name="Ruiz A."/>
            <person name="Russo S."/>
            <person name="Salzberg S.L."/>
            <person name="Sanchez-Gracia A."/>
            <person name="Saranga D.J."/>
            <person name="Sato H."/>
            <person name="Schaeffer S.W."/>
            <person name="Schatz M.C."/>
            <person name="Schlenke T."/>
            <person name="Schwartz R."/>
            <person name="Segarra C."/>
            <person name="Singh R.S."/>
            <person name="Sirot L."/>
            <person name="Sirota M."/>
            <person name="Sisneros N.B."/>
            <person name="Smith C.D."/>
            <person name="Smith T.F."/>
            <person name="Spieth J."/>
            <person name="Stage D.E."/>
            <person name="Stark A."/>
            <person name="Stephan W."/>
            <person name="Strausberg R.L."/>
            <person name="Strempel S."/>
            <person name="Sturgill D."/>
            <person name="Sutton G."/>
            <person name="Sutton G.G."/>
            <person name="Tao W."/>
            <person name="Teichmann S."/>
            <person name="Tobari Y.N."/>
            <person name="Tomimura Y."/>
            <person name="Tsolas J.M."/>
            <person name="Valente V.L."/>
            <person name="Venter E."/>
            <person name="Venter J.C."/>
            <person name="Vicario S."/>
            <person name="Vieira F.G."/>
            <person name="Vilella A.J."/>
            <person name="Villasante A."/>
            <person name="Walenz B."/>
            <person name="Wang J."/>
            <person name="Wasserman M."/>
            <person name="Watts T."/>
            <person name="Wilson D."/>
            <person name="Wilson R.K."/>
            <person name="Wing R.A."/>
            <person name="Wolfner M.F."/>
            <person name="Wong A."/>
            <person name="Wong G.K."/>
            <person name="Wu C.I."/>
            <person name="Wu G."/>
            <person name="Yamamoto D."/>
            <person name="Yang H.P."/>
            <person name="Yang S.P."/>
            <person name="Yorke J.A."/>
            <person name="Yoshida K."/>
            <person name="Zdobnov E."/>
            <person name="Zhang P."/>
            <person name="Zhang Y."/>
            <person name="Zimin A.V."/>
            <person name="Baldwin J."/>
            <person name="Abdouelleil A."/>
            <person name="Abdulkadir J."/>
            <person name="Abebe A."/>
            <person name="Abera B."/>
            <person name="Abreu J."/>
            <person name="Acer S.C."/>
            <person name="Aftuck L."/>
            <person name="Alexander A."/>
            <person name="An P."/>
            <person name="Anderson E."/>
            <person name="Anderson S."/>
            <person name="Arachi H."/>
            <person name="Azer M."/>
            <person name="Bachantsang P."/>
            <person name="Barry A."/>
            <person name="Bayul T."/>
            <person name="Berlin A."/>
            <person name="Bessette D."/>
            <person name="Bloom T."/>
            <person name="Blye J."/>
            <person name="Boguslavskiy L."/>
            <person name="Bonnet C."/>
            <person name="Boukhgalter B."/>
            <person name="Bourzgui I."/>
            <person name="Brown A."/>
            <person name="Cahill P."/>
            <person name="Channer S."/>
            <person name="Cheshatsang Y."/>
            <person name="Chuda L."/>
            <person name="Citroen M."/>
            <person name="Collymore A."/>
            <person name="Cooke P."/>
            <person name="Costello M."/>
            <person name="D'Aco K."/>
            <person name="Daza R."/>
            <person name="De Haan G."/>
            <person name="DeGray S."/>
            <person name="DeMaso C."/>
            <person name="Dhargay N."/>
            <person name="Dooley K."/>
            <person name="Dooley E."/>
            <person name="Doricent M."/>
            <person name="Dorje P."/>
            <person name="Dorjee K."/>
            <person name="Dupes A."/>
            <person name="Elong R."/>
            <person name="Falk J."/>
            <person name="Farina A."/>
            <person name="Faro S."/>
            <person name="Ferguson D."/>
            <person name="Fisher S."/>
            <person name="Foley C.D."/>
            <person name="Franke A."/>
            <person name="Friedrich D."/>
            <person name="Gadbois L."/>
            <person name="Gearin G."/>
            <person name="Gearin C.R."/>
            <person name="Giannoukos G."/>
            <person name="Goode T."/>
            <person name="Graham J."/>
            <person name="Grandbois E."/>
            <person name="Grewal S."/>
            <person name="Gyaltsen K."/>
            <person name="Hafez N."/>
            <person name="Hagos B."/>
            <person name="Hall J."/>
            <person name="Henson C."/>
            <person name="Hollinger A."/>
            <person name="Honan T."/>
            <person name="Huard M.D."/>
            <person name="Hughes L."/>
            <person name="Hurhula B."/>
            <person name="Husby M.E."/>
            <person name="Kamat A."/>
            <person name="Kanga B."/>
            <person name="Kashin S."/>
            <person name="Khazanovich D."/>
            <person name="Kisner P."/>
            <person name="Lance K."/>
            <person name="Lara M."/>
            <person name="Lee W."/>
            <person name="Lennon N."/>
            <person name="Letendre F."/>
            <person name="LeVine R."/>
            <person name="Lipovsky A."/>
            <person name="Liu X."/>
            <person name="Liu J."/>
            <person name="Liu S."/>
            <person name="Lokyitsang T."/>
            <person name="Lokyitsang Y."/>
            <person name="Lubonja R."/>
            <person name="Lui A."/>
            <person name="MacDonald P."/>
            <person name="Magnisalis V."/>
            <person name="Maru K."/>
            <person name="Matthews C."/>
            <person name="McCusker W."/>
            <person name="McDonough S."/>
            <person name="Mehta T."/>
            <person name="Meldrim J."/>
            <person name="Meneus L."/>
            <person name="Mihai O."/>
            <person name="Mihalev A."/>
            <person name="Mihova T."/>
            <person name="Mittelman R."/>
            <person name="Mlenga V."/>
            <person name="Montmayeur A."/>
            <person name="Mulrain L."/>
            <person name="Navidi A."/>
            <person name="Naylor J."/>
            <person name="Negash T."/>
            <person name="Nguyen T."/>
            <person name="Nguyen N."/>
            <person name="Nicol R."/>
            <person name="Norbu C."/>
            <person name="Norbu N."/>
            <person name="Novod N."/>
            <person name="O'Neill B."/>
            <person name="Osman S."/>
            <person name="Markiewicz E."/>
            <person name="Oyono O.L."/>
            <person name="Patti C."/>
            <person name="Phunkhang P."/>
            <person name="Pierre F."/>
            <person name="Priest M."/>
            <person name="Raghuraman S."/>
            <person name="Rege F."/>
            <person name="Reyes R."/>
            <person name="Rise C."/>
            <person name="Rogov P."/>
            <person name="Ross K."/>
            <person name="Ryan E."/>
            <person name="Settipalli S."/>
            <person name="Shea T."/>
            <person name="Sherpa N."/>
            <person name="Shi L."/>
            <person name="Shih D."/>
            <person name="Sparrow T."/>
            <person name="Spaulding J."/>
            <person name="Stalker J."/>
            <person name="Stange-Thomann N."/>
            <person name="Stavropoulos S."/>
            <person name="Stone C."/>
            <person name="Strader C."/>
            <person name="Tesfaye S."/>
            <person name="Thomson T."/>
            <person name="Thoulutsang Y."/>
            <person name="Thoulutsang D."/>
            <person name="Topham K."/>
            <person name="Topping I."/>
            <person name="Tsamla T."/>
            <person name="Vassiliev H."/>
            <person name="Vo A."/>
            <person name="Wangchuk T."/>
            <person name="Wangdi T."/>
            <person name="Weiand M."/>
            <person name="Wilkinson J."/>
            <person name="Wilson A."/>
            <person name="Yadav S."/>
            <person name="Young G."/>
            <person name="Yu Q."/>
            <person name="Zembek L."/>
            <person name="Zhong D."/>
            <person name="Zimmer A."/>
            <person name="Zwirko Z."/>
            <person name="Jaffe D.B."/>
            <person name="Alvarez P."/>
            <person name="Brockman W."/>
            <person name="Butler J."/>
            <person name="Chin C."/>
            <person name="Gnerre S."/>
            <person name="Grabherr M."/>
            <person name="Kleber M."/>
            <person name="Mauceli E."/>
            <person name="MacCallum I."/>
        </authorList>
    </citation>
    <scope>NUCLEOTIDE SEQUENCE [LARGE SCALE GENOMIC DNA]</scope>
    <source>
        <strain evidence="2">MSH-3 / Tucson 14011-0111.49</strain>
    </source>
</reference>
<dbReference type="EMBL" id="CH480620">
    <property type="protein sequence ID" value="EDW30695.1"/>
    <property type="molecule type" value="Genomic_DNA"/>
</dbReference>
<gene>
    <name evidence="1" type="primary">Dper\GL22990</name>
    <name evidence="1" type="ORF">Dper_GL22990</name>
</gene>
<accession>B4HDL6</accession>
<organism evidence="2">
    <name type="scientific">Drosophila persimilis</name>
    <name type="common">Fruit fly</name>
    <dbReference type="NCBI Taxonomy" id="7234"/>
    <lineage>
        <taxon>Eukaryota</taxon>
        <taxon>Metazoa</taxon>
        <taxon>Ecdysozoa</taxon>
        <taxon>Arthropoda</taxon>
        <taxon>Hexapoda</taxon>
        <taxon>Insecta</taxon>
        <taxon>Pterygota</taxon>
        <taxon>Neoptera</taxon>
        <taxon>Endopterygota</taxon>
        <taxon>Diptera</taxon>
        <taxon>Brachycera</taxon>
        <taxon>Muscomorpha</taxon>
        <taxon>Ephydroidea</taxon>
        <taxon>Drosophilidae</taxon>
        <taxon>Drosophila</taxon>
        <taxon>Sophophora</taxon>
    </lineage>
</organism>
<evidence type="ECO:0000313" key="1">
    <source>
        <dbReference type="EMBL" id="EDW30695.1"/>
    </source>
</evidence>